<name>A0ABM7P1A4_9BACT</name>
<protein>
    <submittedName>
        <fullName evidence="1">Uncharacterized protein</fullName>
    </submittedName>
</protein>
<evidence type="ECO:0000313" key="2">
    <source>
        <dbReference type="Proteomes" id="UP001319045"/>
    </source>
</evidence>
<accession>A0ABM7P1A4</accession>
<proteinExistence type="predicted"/>
<dbReference type="EMBL" id="AP024484">
    <property type="protein sequence ID" value="BCS86565.1"/>
    <property type="molecule type" value="Genomic_DNA"/>
</dbReference>
<gene>
    <name evidence="1" type="ORF">prwr041_24580</name>
</gene>
<organism evidence="1 2">
    <name type="scientific">Prevotella herbatica</name>
    <dbReference type="NCBI Taxonomy" id="2801997"/>
    <lineage>
        <taxon>Bacteria</taxon>
        <taxon>Pseudomonadati</taxon>
        <taxon>Bacteroidota</taxon>
        <taxon>Bacteroidia</taxon>
        <taxon>Bacteroidales</taxon>
        <taxon>Prevotellaceae</taxon>
        <taxon>Prevotella</taxon>
    </lineage>
</organism>
<reference evidence="1 2" key="1">
    <citation type="journal article" date="2022" name="Int. J. Syst. Evol. Microbiol.">
        <title>Prevotella herbatica sp. nov., a plant polysaccharide-decomposing anaerobic bacterium isolated from a methanogenic reactor.</title>
        <authorList>
            <person name="Uek A."/>
            <person name="Tonouchi A."/>
            <person name="Kaku N."/>
            <person name="Ueki K."/>
        </authorList>
    </citation>
    <scope>NUCLEOTIDE SEQUENCE [LARGE SCALE GENOMIC DNA]</scope>
    <source>
        <strain evidence="1 2">WR041</strain>
    </source>
</reference>
<keyword evidence="2" id="KW-1185">Reference proteome</keyword>
<sequence length="81" mass="9090">MPLLPILKKPNIQYITLNIMVPTEMAPIYDTDPTCPIIVRSTSPISGTVIFDIIEGIASFSMFLSIEIINAKIMHDRRNSK</sequence>
<evidence type="ECO:0000313" key="1">
    <source>
        <dbReference type="EMBL" id="BCS86565.1"/>
    </source>
</evidence>
<dbReference type="Proteomes" id="UP001319045">
    <property type="component" value="Chromosome"/>
</dbReference>